<dbReference type="Proteomes" id="UP001060085">
    <property type="component" value="Linkage Group LG08"/>
</dbReference>
<evidence type="ECO:0000313" key="2">
    <source>
        <dbReference type="Proteomes" id="UP001060085"/>
    </source>
</evidence>
<reference evidence="2" key="1">
    <citation type="journal article" date="2023" name="Nat. Plants">
        <title>Single-cell RNA sequencing provides a high-resolution roadmap for understanding the multicellular compartmentation of specialized metabolism.</title>
        <authorList>
            <person name="Sun S."/>
            <person name="Shen X."/>
            <person name="Li Y."/>
            <person name="Li Y."/>
            <person name="Wang S."/>
            <person name="Li R."/>
            <person name="Zhang H."/>
            <person name="Shen G."/>
            <person name="Guo B."/>
            <person name="Wei J."/>
            <person name="Xu J."/>
            <person name="St-Pierre B."/>
            <person name="Chen S."/>
            <person name="Sun C."/>
        </authorList>
    </citation>
    <scope>NUCLEOTIDE SEQUENCE [LARGE SCALE GENOMIC DNA]</scope>
</reference>
<organism evidence="1 2">
    <name type="scientific">Catharanthus roseus</name>
    <name type="common">Madagascar periwinkle</name>
    <name type="synonym">Vinca rosea</name>
    <dbReference type="NCBI Taxonomy" id="4058"/>
    <lineage>
        <taxon>Eukaryota</taxon>
        <taxon>Viridiplantae</taxon>
        <taxon>Streptophyta</taxon>
        <taxon>Embryophyta</taxon>
        <taxon>Tracheophyta</taxon>
        <taxon>Spermatophyta</taxon>
        <taxon>Magnoliopsida</taxon>
        <taxon>eudicotyledons</taxon>
        <taxon>Gunneridae</taxon>
        <taxon>Pentapetalae</taxon>
        <taxon>asterids</taxon>
        <taxon>lamiids</taxon>
        <taxon>Gentianales</taxon>
        <taxon>Apocynaceae</taxon>
        <taxon>Rauvolfioideae</taxon>
        <taxon>Vinceae</taxon>
        <taxon>Catharanthinae</taxon>
        <taxon>Catharanthus</taxon>
    </lineage>
</organism>
<proteinExistence type="predicted"/>
<accession>A0ACB9ZUC7</accession>
<comment type="caution">
    <text evidence="1">The sequence shown here is derived from an EMBL/GenBank/DDBJ whole genome shotgun (WGS) entry which is preliminary data.</text>
</comment>
<name>A0ACB9ZUC7_CATRO</name>
<protein>
    <submittedName>
        <fullName evidence="1">Uncharacterized protein</fullName>
    </submittedName>
</protein>
<sequence length="553" mass="64264">MAMELNDGISELPDHILHYILSFLPVKDAARTSILSKRWRNMWDSLPYLNFGSSFLKNVTTLHGHRNRRQLKRNKISLKLVDEIILRRSRDNLHIERIYIHFPNQLHSRRKRLTRSPLNPKLKRWITCLATSSLRELYLSNYAWSHHNLPSSILSAKSLSVLSLRGFTLSFRIKFPSLRKLELIASVLDDDIMKNLFKGCPLLEDFSLDCCSEVEYIHVTGLLNLKRLVLKDVWELKKFEIDTPQVEFLRLKGLPYSPMVINFPRVRHLSLWGEFLNDKCLDEFVSRCVLLENLSIGLAPALENVKISSDSLKTLEVSLCKNLGKVEIIAPTLEYFYFQPELLPNLSLNVSNMMEVKLDLWLLNVGHGELATFLGYFNYFRNVCMIGPKDKLFIPEDMRMNLLSPLCDTRNLAVYSPKMVASELLDYMLWLSPQAETLSIIRKIDGRPNPTFNLSCRLLETEHSFLKFLYDRKVVDRDLSCPSCKLLATGCWKHFLTEVRIERFRGDEDDKTKMKKFLIQHVNDLKIVDTSALFDSIVDVSDGLHTFYDELFI</sequence>
<gene>
    <name evidence="1" type="ORF">M9H77_37218</name>
</gene>
<evidence type="ECO:0000313" key="1">
    <source>
        <dbReference type="EMBL" id="KAI5651213.1"/>
    </source>
</evidence>
<keyword evidence="2" id="KW-1185">Reference proteome</keyword>
<dbReference type="EMBL" id="CM044708">
    <property type="protein sequence ID" value="KAI5651213.1"/>
    <property type="molecule type" value="Genomic_DNA"/>
</dbReference>